<proteinExistence type="predicted"/>
<reference evidence="1 2" key="1">
    <citation type="submission" date="2020-05" db="EMBL/GenBank/DDBJ databases">
        <authorList>
            <person name="Campoy J."/>
            <person name="Schneeberger K."/>
            <person name="Spophaly S."/>
        </authorList>
    </citation>
    <scope>NUCLEOTIDE SEQUENCE [LARGE SCALE GENOMIC DNA]</scope>
    <source>
        <strain evidence="1">PruArmRojPasFocal</strain>
    </source>
</reference>
<sequence>MLQGDVPRHVGVEGEGIPKATQRLHVARQCDYSRGCRRHKTCMLQEKVLRQGDAEASSTTVQIQSEFGAGLRDSFKAGAVQQESICREDIVASSPGVSA</sequence>
<evidence type="ECO:0000313" key="1">
    <source>
        <dbReference type="EMBL" id="CAB4263109.1"/>
    </source>
</evidence>
<dbReference type="AlphaFoldDB" id="A0A6J5THM9"/>
<organism evidence="1 2">
    <name type="scientific">Prunus armeniaca</name>
    <name type="common">Apricot</name>
    <name type="synonym">Armeniaca vulgaris</name>
    <dbReference type="NCBI Taxonomy" id="36596"/>
    <lineage>
        <taxon>Eukaryota</taxon>
        <taxon>Viridiplantae</taxon>
        <taxon>Streptophyta</taxon>
        <taxon>Embryophyta</taxon>
        <taxon>Tracheophyta</taxon>
        <taxon>Spermatophyta</taxon>
        <taxon>Magnoliopsida</taxon>
        <taxon>eudicotyledons</taxon>
        <taxon>Gunneridae</taxon>
        <taxon>Pentapetalae</taxon>
        <taxon>rosids</taxon>
        <taxon>fabids</taxon>
        <taxon>Rosales</taxon>
        <taxon>Rosaceae</taxon>
        <taxon>Amygdaloideae</taxon>
        <taxon>Amygdaleae</taxon>
        <taxon>Prunus</taxon>
    </lineage>
</organism>
<gene>
    <name evidence="1" type="ORF">CURHAP_LOCUS2803</name>
</gene>
<protein>
    <submittedName>
        <fullName evidence="1">Uncharacterized protein</fullName>
    </submittedName>
</protein>
<evidence type="ECO:0000313" key="2">
    <source>
        <dbReference type="Proteomes" id="UP000507222"/>
    </source>
</evidence>
<accession>A0A6J5THM9</accession>
<dbReference type="Proteomes" id="UP000507222">
    <property type="component" value="Unassembled WGS sequence"/>
</dbReference>
<name>A0A6J5THM9_PRUAR</name>
<dbReference type="EMBL" id="CAEKDK010000001">
    <property type="protein sequence ID" value="CAB4263109.1"/>
    <property type="molecule type" value="Genomic_DNA"/>
</dbReference>